<evidence type="ECO:0008006" key="3">
    <source>
        <dbReference type="Google" id="ProtNLM"/>
    </source>
</evidence>
<dbReference type="EMBL" id="JALBUU010000004">
    <property type="protein sequence ID" value="MCI0753935.1"/>
    <property type="molecule type" value="Genomic_DNA"/>
</dbReference>
<evidence type="ECO:0000313" key="2">
    <source>
        <dbReference type="Proteomes" id="UP001201985"/>
    </source>
</evidence>
<accession>A0ABS9W3R9</accession>
<dbReference type="Proteomes" id="UP001201985">
    <property type="component" value="Unassembled WGS sequence"/>
</dbReference>
<keyword evidence="2" id="KW-1185">Reference proteome</keyword>
<proteinExistence type="predicted"/>
<protein>
    <recommendedName>
        <fullName evidence="3">DUF2939 domain-containing protein</fullName>
    </recommendedName>
</protein>
<organism evidence="1 2">
    <name type="scientific">Teichococcus vastitatis</name>
    <dbReference type="NCBI Taxonomy" id="2307076"/>
    <lineage>
        <taxon>Bacteria</taxon>
        <taxon>Pseudomonadati</taxon>
        <taxon>Pseudomonadota</taxon>
        <taxon>Alphaproteobacteria</taxon>
        <taxon>Acetobacterales</taxon>
        <taxon>Roseomonadaceae</taxon>
        <taxon>Roseomonas</taxon>
    </lineage>
</organism>
<name>A0ABS9W3R9_9PROT</name>
<sequence length="162" mass="17562">MQDAEAAQPRATRRGLRWLLVGPLLCAAVLLAGTAQPLLATLRLGGWQDVAHRLEWSNSLPAPETSWPSTSGPYLQGLEAALAEGWADPAALRRTVALRQIATAPRNPALPAPYVRWSLRPDRWGQADLLLQAASLPELRLELGWRNGAWRVLRAVPGSGGN</sequence>
<reference evidence="1 2" key="1">
    <citation type="submission" date="2022-03" db="EMBL/GenBank/DDBJ databases">
        <title>Complete genome analysis of Roseomonas KG 17.1 : a prolific producer of plant growth promoters.</title>
        <authorList>
            <person name="Saadouli I."/>
            <person name="Najjari A."/>
            <person name="Mosbah A."/>
            <person name="Ouzari H.I."/>
        </authorList>
    </citation>
    <scope>NUCLEOTIDE SEQUENCE [LARGE SCALE GENOMIC DNA]</scope>
    <source>
        <strain evidence="1 2">KG17-1</strain>
    </source>
</reference>
<gene>
    <name evidence="1" type="ORF">MON41_09210</name>
</gene>
<comment type="caution">
    <text evidence="1">The sequence shown here is derived from an EMBL/GenBank/DDBJ whole genome shotgun (WGS) entry which is preliminary data.</text>
</comment>
<evidence type="ECO:0000313" key="1">
    <source>
        <dbReference type="EMBL" id="MCI0753935.1"/>
    </source>
</evidence>